<organism evidence="2 3">
    <name type="scientific">Adiantum capillus-veneris</name>
    <name type="common">Maidenhair fern</name>
    <dbReference type="NCBI Taxonomy" id="13818"/>
    <lineage>
        <taxon>Eukaryota</taxon>
        <taxon>Viridiplantae</taxon>
        <taxon>Streptophyta</taxon>
        <taxon>Embryophyta</taxon>
        <taxon>Tracheophyta</taxon>
        <taxon>Polypodiopsida</taxon>
        <taxon>Polypodiidae</taxon>
        <taxon>Polypodiales</taxon>
        <taxon>Pteridineae</taxon>
        <taxon>Pteridaceae</taxon>
        <taxon>Vittarioideae</taxon>
        <taxon>Adiantum</taxon>
    </lineage>
</organism>
<evidence type="ECO:0000256" key="1">
    <source>
        <dbReference type="SAM" id="MobiDB-lite"/>
    </source>
</evidence>
<reference evidence="2" key="1">
    <citation type="submission" date="2021-01" db="EMBL/GenBank/DDBJ databases">
        <title>Adiantum capillus-veneris genome.</title>
        <authorList>
            <person name="Fang Y."/>
            <person name="Liao Q."/>
        </authorList>
    </citation>
    <scope>NUCLEOTIDE SEQUENCE</scope>
    <source>
        <strain evidence="2">H3</strain>
        <tissue evidence="2">Leaf</tissue>
    </source>
</reference>
<proteinExistence type="predicted"/>
<keyword evidence="3" id="KW-1185">Reference proteome</keyword>
<sequence>MEFQEQKEARRRSAGGHWADENEAVRTRPQQRRQVLLRHQHVLPSLRQPFADIAHLITKDEAERGASLRSTHTLSSQCPALACRKRLHSQCSANLTQRRSKEAKRLSLSLLR</sequence>
<dbReference type="EMBL" id="JABFUD020000010">
    <property type="protein sequence ID" value="KAI5074483.1"/>
    <property type="molecule type" value="Genomic_DNA"/>
</dbReference>
<evidence type="ECO:0000313" key="2">
    <source>
        <dbReference type="EMBL" id="KAI5074483.1"/>
    </source>
</evidence>
<dbReference type="AlphaFoldDB" id="A0A9D4ZGC9"/>
<gene>
    <name evidence="2" type="ORF">GOP47_0010444</name>
</gene>
<name>A0A9D4ZGC9_ADICA</name>
<feature type="region of interest" description="Disordered" evidence="1">
    <location>
        <begin position="1"/>
        <end position="29"/>
    </location>
</feature>
<comment type="caution">
    <text evidence="2">The sequence shown here is derived from an EMBL/GenBank/DDBJ whole genome shotgun (WGS) entry which is preliminary data.</text>
</comment>
<accession>A0A9D4ZGC9</accession>
<dbReference type="Proteomes" id="UP000886520">
    <property type="component" value="Chromosome 10"/>
</dbReference>
<protein>
    <submittedName>
        <fullName evidence="2">Uncharacterized protein</fullName>
    </submittedName>
</protein>
<evidence type="ECO:0000313" key="3">
    <source>
        <dbReference type="Proteomes" id="UP000886520"/>
    </source>
</evidence>